<evidence type="ECO:0000313" key="1">
    <source>
        <dbReference type="EMBL" id="CAF0891560.1"/>
    </source>
</evidence>
<sequence length="312" mass="37176">MDIIKNQASVEDKYNFIIDKADDAKKENDIILEFYILDHAHRFEKINNNSIRKRILDRLLDKSITLKIPSLRILEYFYPSKDLEYHIAVSRLFFKTDIKISLEYLENAEKYAKTKEDKFELAKVYFRFGFTRSDGCIAFSKISKGFRLQLQKKAEHELNNFTNQKSEFCLKATYLKAVIRMHEQKYQEASNILKELIKSNEKNVELINYTMLICQFMIYDNNDEKIFKYLNLCVEQTTNQTIKKRIKELQPIIQNRLKDSNFQRKNDTLSQQIIDEIIDDKYFENKLSLVIKNNNLTLENSNLIKKLLDTLK</sequence>
<protein>
    <submittedName>
        <fullName evidence="1">Uncharacterized protein</fullName>
    </submittedName>
</protein>
<dbReference type="AlphaFoldDB" id="A0A813YZR2"/>
<reference evidence="1" key="1">
    <citation type="submission" date="2021-02" db="EMBL/GenBank/DDBJ databases">
        <authorList>
            <person name="Nowell W R."/>
        </authorList>
    </citation>
    <scope>NUCLEOTIDE SEQUENCE</scope>
    <source>
        <strain evidence="1">Ploen Becks lab</strain>
    </source>
</reference>
<evidence type="ECO:0000313" key="2">
    <source>
        <dbReference type="Proteomes" id="UP000663879"/>
    </source>
</evidence>
<keyword evidence="2" id="KW-1185">Reference proteome</keyword>
<gene>
    <name evidence="1" type="ORF">OXX778_LOCUS10938</name>
</gene>
<dbReference type="SUPFAM" id="SSF48452">
    <property type="entry name" value="TPR-like"/>
    <property type="match status" value="1"/>
</dbReference>
<comment type="caution">
    <text evidence="1">The sequence shown here is derived from an EMBL/GenBank/DDBJ whole genome shotgun (WGS) entry which is preliminary data.</text>
</comment>
<proteinExistence type="predicted"/>
<organism evidence="1 2">
    <name type="scientific">Brachionus calyciflorus</name>
    <dbReference type="NCBI Taxonomy" id="104777"/>
    <lineage>
        <taxon>Eukaryota</taxon>
        <taxon>Metazoa</taxon>
        <taxon>Spiralia</taxon>
        <taxon>Gnathifera</taxon>
        <taxon>Rotifera</taxon>
        <taxon>Eurotatoria</taxon>
        <taxon>Monogononta</taxon>
        <taxon>Pseudotrocha</taxon>
        <taxon>Ploima</taxon>
        <taxon>Brachionidae</taxon>
        <taxon>Brachionus</taxon>
    </lineage>
</organism>
<dbReference type="EMBL" id="CAJNOC010001792">
    <property type="protein sequence ID" value="CAF0891560.1"/>
    <property type="molecule type" value="Genomic_DNA"/>
</dbReference>
<accession>A0A813YZR2</accession>
<dbReference type="InterPro" id="IPR011990">
    <property type="entry name" value="TPR-like_helical_dom_sf"/>
</dbReference>
<name>A0A813YZR2_9BILA</name>
<dbReference type="Proteomes" id="UP000663879">
    <property type="component" value="Unassembled WGS sequence"/>
</dbReference>